<dbReference type="EMBL" id="GEDG01032125">
    <property type="protein sequence ID" value="JAP10981.1"/>
    <property type="molecule type" value="Transcribed_RNA"/>
</dbReference>
<feature type="transmembrane region" description="Helical" evidence="1">
    <location>
        <begin position="25"/>
        <end position="45"/>
    </location>
</feature>
<sequence>MLYSSTLRICWRSSKRSQKKKSRRMLLTEILTNLLVLIHLFLSFYTNNKRYNTIPFNFMDGIGPIFEVSAISLFPYIPPYTVRDDFPPSLLALASSSSNPTTQHICRLLRHGS</sequence>
<keyword evidence="1" id="KW-0472">Membrane</keyword>
<evidence type="ECO:0000313" key="2">
    <source>
        <dbReference type="EMBL" id="JAP10981.1"/>
    </source>
</evidence>
<dbReference type="AlphaFoldDB" id="A0A0V0GS31"/>
<name>A0A0V0GS31_SOLCH</name>
<keyword evidence="1" id="KW-0812">Transmembrane</keyword>
<protein>
    <submittedName>
        <fullName evidence="2">Putative ovule protein</fullName>
    </submittedName>
</protein>
<accession>A0A0V0GS31</accession>
<proteinExistence type="predicted"/>
<reference evidence="2" key="1">
    <citation type="submission" date="2015-12" db="EMBL/GenBank/DDBJ databases">
        <title>Gene expression during late stages of embryo sac development: a critical building block for successful pollen-pistil interactions.</title>
        <authorList>
            <person name="Liu Y."/>
            <person name="Joly V."/>
            <person name="Sabar M."/>
            <person name="Matton D.P."/>
        </authorList>
    </citation>
    <scope>NUCLEOTIDE SEQUENCE</scope>
</reference>
<keyword evidence="1" id="KW-1133">Transmembrane helix</keyword>
<evidence type="ECO:0000256" key="1">
    <source>
        <dbReference type="SAM" id="Phobius"/>
    </source>
</evidence>
<organism evidence="2">
    <name type="scientific">Solanum chacoense</name>
    <name type="common">Chaco potato</name>
    <dbReference type="NCBI Taxonomy" id="4108"/>
    <lineage>
        <taxon>Eukaryota</taxon>
        <taxon>Viridiplantae</taxon>
        <taxon>Streptophyta</taxon>
        <taxon>Embryophyta</taxon>
        <taxon>Tracheophyta</taxon>
        <taxon>Spermatophyta</taxon>
        <taxon>Magnoliopsida</taxon>
        <taxon>eudicotyledons</taxon>
        <taxon>Gunneridae</taxon>
        <taxon>Pentapetalae</taxon>
        <taxon>asterids</taxon>
        <taxon>lamiids</taxon>
        <taxon>Solanales</taxon>
        <taxon>Solanaceae</taxon>
        <taxon>Solanoideae</taxon>
        <taxon>Solaneae</taxon>
        <taxon>Solanum</taxon>
    </lineage>
</organism>